<organism evidence="1 2">
    <name type="scientific">Flavobacterium litorale</name>
    <dbReference type="NCBI Taxonomy" id="2856519"/>
    <lineage>
        <taxon>Bacteria</taxon>
        <taxon>Pseudomonadati</taxon>
        <taxon>Bacteroidota</taxon>
        <taxon>Flavobacteriia</taxon>
        <taxon>Flavobacteriales</taxon>
        <taxon>Flavobacteriaceae</taxon>
        <taxon>Flavobacterium</taxon>
    </lineage>
</organism>
<dbReference type="Proteomes" id="UP000825381">
    <property type="component" value="Chromosome"/>
</dbReference>
<sequence>MIQWLSRLLQPRDKVAIAEWRTKYSIYRDIKVNVDDTGKLPEEYTLPDDVKIAINERKKKKASIYDVVFEFGQEESILEDVRELAKKLEHISITGDKKTAAEFYGMVTQYKDVINLIDPFLEEISNYSLVIEPHLFAFANDMALNTGHKNCVKFGIAILGLCQNQVTIEKLKTIGLHEEFTLYVVIALLNLRENPEKDLLELGQQVTGWGKIQLVDRLARIGKTKALKQWLLTDGYKNDIHNQHLACTCAVYGELSTKMATQSIDAELYIAASEIFDVLLSPGPCCENISCYEDAPKALSAFIKHSYQHANHIKDFILLHKIKEYLWDILLDTKRDNLWTDRKITDALLTISKITDCDTWKVIVTNILVNPYDKNYPEAREAAALMGLTAI</sequence>
<evidence type="ECO:0000313" key="1">
    <source>
        <dbReference type="EMBL" id="QYJ68108.1"/>
    </source>
</evidence>
<protein>
    <submittedName>
        <fullName evidence="1">Uncharacterized protein</fullName>
    </submittedName>
</protein>
<reference evidence="1 2" key="1">
    <citation type="submission" date="2021-07" db="EMBL/GenBank/DDBJ databases">
        <title>Flavobacterium WSW3-B6 sp.nov, isolated from seaweed.</title>
        <authorList>
            <person name="Muhammad N."/>
            <person name="Ho H."/>
            <person name="Lee Y.-J."/>
            <person name="Nguyen T."/>
            <person name="Ho J."/>
            <person name="Kim S.-G."/>
        </authorList>
    </citation>
    <scope>NUCLEOTIDE SEQUENCE [LARGE SCALE GENOMIC DNA]</scope>
    <source>
        <strain evidence="1 2">WSW3-B6</strain>
    </source>
</reference>
<keyword evidence="2" id="KW-1185">Reference proteome</keyword>
<proteinExistence type="predicted"/>
<gene>
    <name evidence="1" type="ORF">K1I41_11350</name>
</gene>
<name>A0ABX8V7L0_9FLAO</name>
<evidence type="ECO:0000313" key="2">
    <source>
        <dbReference type="Proteomes" id="UP000825381"/>
    </source>
</evidence>
<accession>A0ABX8V7L0</accession>
<dbReference type="RefSeq" id="WP_220640452.1">
    <property type="nucleotide sequence ID" value="NZ_CP080429.1"/>
</dbReference>
<dbReference type="EMBL" id="CP080429">
    <property type="protein sequence ID" value="QYJ68108.1"/>
    <property type="molecule type" value="Genomic_DNA"/>
</dbReference>